<reference evidence="1 2" key="1">
    <citation type="journal article" date="2023" name="Sci. Data">
        <title>Genome assembly of the Korean intertidal mud-creeper Batillaria attramentaria.</title>
        <authorList>
            <person name="Patra A.K."/>
            <person name="Ho P.T."/>
            <person name="Jun S."/>
            <person name="Lee S.J."/>
            <person name="Kim Y."/>
            <person name="Won Y.J."/>
        </authorList>
    </citation>
    <scope>NUCLEOTIDE SEQUENCE [LARGE SCALE GENOMIC DNA]</scope>
    <source>
        <strain evidence="1">Wonlab-2016</strain>
    </source>
</reference>
<dbReference type="Proteomes" id="UP001519460">
    <property type="component" value="Unassembled WGS sequence"/>
</dbReference>
<evidence type="ECO:0000313" key="2">
    <source>
        <dbReference type="Proteomes" id="UP001519460"/>
    </source>
</evidence>
<dbReference type="AlphaFoldDB" id="A0ABD0J5H3"/>
<accession>A0ABD0J5H3</accession>
<gene>
    <name evidence="1" type="ORF">BaRGS_00038902</name>
</gene>
<sequence length="85" mass="9649">MQYYKRQGHCEAMETKEREEFVQIKNIGITVGDHKLFFLNCCLAASTLAPVDLYGHRDLLIKSDCQGRVVAMQMHGHFHALAVKG</sequence>
<name>A0ABD0J5H3_9CAEN</name>
<protein>
    <submittedName>
        <fullName evidence="1">Uncharacterized protein</fullName>
    </submittedName>
</protein>
<evidence type="ECO:0000313" key="1">
    <source>
        <dbReference type="EMBL" id="KAK7460344.1"/>
    </source>
</evidence>
<comment type="caution">
    <text evidence="1">The sequence shown here is derived from an EMBL/GenBank/DDBJ whole genome shotgun (WGS) entry which is preliminary data.</text>
</comment>
<keyword evidence="2" id="KW-1185">Reference proteome</keyword>
<proteinExistence type="predicted"/>
<dbReference type="EMBL" id="JACVVK020000651">
    <property type="protein sequence ID" value="KAK7460344.1"/>
    <property type="molecule type" value="Genomic_DNA"/>
</dbReference>
<organism evidence="1 2">
    <name type="scientific">Batillaria attramentaria</name>
    <dbReference type="NCBI Taxonomy" id="370345"/>
    <lineage>
        <taxon>Eukaryota</taxon>
        <taxon>Metazoa</taxon>
        <taxon>Spiralia</taxon>
        <taxon>Lophotrochozoa</taxon>
        <taxon>Mollusca</taxon>
        <taxon>Gastropoda</taxon>
        <taxon>Caenogastropoda</taxon>
        <taxon>Sorbeoconcha</taxon>
        <taxon>Cerithioidea</taxon>
        <taxon>Batillariidae</taxon>
        <taxon>Batillaria</taxon>
    </lineage>
</organism>